<dbReference type="Proteomes" id="UP000008810">
    <property type="component" value="Chromosome 3"/>
</dbReference>
<dbReference type="ExpressionAtlas" id="A0A0Q3HQS7">
    <property type="expression patterns" value="baseline and differential"/>
</dbReference>
<proteinExistence type="predicted"/>
<dbReference type="InterPro" id="IPR036047">
    <property type="entry name" value="F-box-like_dom_sf"/>
</dbReference>
<organism evidence="3">
    <name type="scientific">Brachypodium distachyon</name>
    <name type="common">Purple false brome</name>
    <name type="synonym">Trachynia distachya</name>
    <dbReference type="NCBI Taxonomy" id="15368"/>
    <lineage>
        <taxon>Eukaryota</taxon>
        <taxon>Viridiplantae</taxon>
        <taxon>Streptophyta</taxon>
        <taxon>Embryophyta</taxon>
        <taxon>Tracheophyta</taxon>
        <taxon>Spermatophyta</taxon>
        <taxon>Magnoliopsida</taxon>
        <taxon>Liliopsida</taxon>
        <taxon>Poales</taxon>
        <taxon>Poaceae</taxon>
        <taxon>BOP clade</taxon>
        <taxon>Pooideae</taxon>
        <taxon>Stipodae</taxon>
        <taxon>Brachypodieae</taxon>
        <taxon>Brachypodium</taxon>
    </lineage>
</organism>
<dbReference type="SUPFAM" id="SSF81383">
    <property type="entry name" value="F-box domain"/>
    <property type="match status" value="1"/>
</dbReference>
<dbReference type="InterPro" id="IPR005174">
    <property type="entry name" value="KIB1-4_b-propeller"/>
</dbReference>
<dbReference type="STRING" id="15368.A0A0Q3HQS7"/>
<feature type="domain" description="KIB1-4 beta-propeller" evidence="2">
    <location>
        <begin position="66"/>
        <end position="346"/>
    </location>
</feature>
<evidence type="ECO:0000259" key="1">
    <source>
        <dbReference type="Pfam" id="PF00646"/>
    </source>
</evidence>
<sequence length="368" mass="41291">MAEPLSTPTPSWSDIPLELAGLVLRLLPAYADRARFSAVCPQWRAAAKQLAVPPPLPLLALPDGTFYSLPCTKTFRFPGCGFAGYKSACGGWLVFPSEGSCILVNPFSGGTVTLPALSMVRLRPPNADLKHMPADTCSWLHIKDKSLCLSKLVMCSSNLAAAVVKHEIKGQILVCQPGGSSWSVRAYDECIEFEDMTFYRGKLYVLSNHENLSVVNISQDQTTGDPQVSRIGRVIEGDCDPVYMLWTEDTRADRKFYLVESGGQLLMVRRTIFSRLMMYDEMEDDAFFVERNEFEVFEADFKQSRWISVTTLGDDQVLFLGRRCSQAVPVSQYGIPGNRIFFLDDEEVEVSFRKKKSWMRTRPLVSMT</sequence>
<dbReference type="Pfam" id="PF00646">
    <property type="entry name" value="F-box"/>
    <property type="match status" value="1"/>
</dbReference>
<dbReference type="Gramene" id="KQJ95858">
    <property type="protein sequence ID" value="KQJ95858"/>
    <property type="gene ID" value="BRADI_3g19417v3"/>
</dbReference>
<dbReference type="EMBL" id="CM000882">
    <property type="protein sequence ID" value="KQJ95858.1"/>
    <property type="molecule type" value="Genomic_DNA"/>
</dbReference>
<dbReference type="OrthoDB" id="586335at2759"/>
<dbReference type="RefSeq" id="XP_010234532.1">
    <property type="nucleotide sequence ID" value="XM_010236230.3"/>
</dbReference>
<evidence type="ECO:0000313" key="5">
    <source>
        <dbReference type="Proteomes" id="UP000008810"/>
    </source>
</evidence>
<gene>
    <name evidence="4" type="primary">LOC100834509</name>
    <name evidence="3" type="ORF">BRADI_3g19417v3</name>
</gene>
<reference evidence="4" key="3">
    <citation type="submission" date="2018-08" db="UniProtKB">
        <authorList>
            <consortium name="EnsemblPlants"/>
        </authorList>
    </citation>
    <scope>IDENTIFICATION</scope>
    <source>
        <strain evidence="4">cv. Bd21</strain>
    </source>
</reference>
<dbReference type="KEGG" id="bdi:100834509"/>
<dbReference type="Gene3D" id="1.20.1280.50">
    <property type="match status" value="1"/>
</dbReference>
<accession>A0A0Q3HQS7</accession>
<protein>
    <submittedName>
        <fullName evidence="3 4">Uncharacterized protein</fullName>
    </submittedName>
</protein>
<evidence type="ECO:0000313" key="3">
    <source>
        <dbReference type="EMBL" id="KQJ95858.1"/>
    </source>
</evidence>
<dbReference type="GeneID" id="100834509"/>
<name>A0A0Q3HQS7_BRADI</name>
<feature type="domain" description="F-box" evidence="1">
    <location>
        <begin position="12"/>
        <end position="49"/>
    </location>
</feature>
<dbReference type="RefSeq" id="XP_024316397.1">
    <property type="nucleotide sequence ID" value="XM_024460629.1"/>
</dbReference>
<reference evidence="3 4" key="1">
    <citation type="journal article" date="2010" name="Nature">
        <title>Genome sequencing and analysis of the model grass Brachypodium distachyon.</title>
        <authorList>
            <consortium name="International Brachypodium Initiative"/>
        </authorList>
    </citation>
    <scope>NUCLEOTIDE SEQUENCE [LARGE SCALE GENOMIC DNA]</scope>
    <source>
        <strain evidence="3">Bd21</strain>
        <strain evidence="4">cv. Bd21</strain>
    </source>
</reference>
<evidence type="ECO:0000259" key="2">
    <source>
        <dbReference type="Pfam" id="PF03478"/>
    </source>
</evidence>
<keyword evidence="5" id="KW-1185">Reference proteome</keyword>
<reference evidence="3" key="2">
    <citation type="submission" date="2017-06" db="EMBL/GenBank/DDBJ databases">
        <title>WGS assembly of Brachypodium distachyon.</title>
        <authorList>
            <consortium name="The International Brachypodium Initiative"/>
            <person name="Lucas S."/>
            <person name="Harmon-Smith M."/>
            <person name="Lail K."/>
            <person name="Tice H."/>
            <person name="Grimwood J."/>
            <person name="Bruce D."/>
            <person name="Barry K."/>
            <person name="Shu S."/>
            <person name="Lindquist E."/>
            <person name="Wang M."/>
            <person name="Pitluck S."/>
            <person name="Vogel J.P."/>
            <person name="Garvin D.F."/>
            <person name="Mockler T.C."/>
            <person name="Schmutz J."/>
            <person name="Rokhsar D."/>
            <person name="Bevan M.W."/>
        </authorList>
    </citation>
    <scope>NUCLEOTIDE SEQUENCE</scope>
    <source>
        <strain evidence="3">Bd21</strain>
    </source>
</reference>
<dbReference type="CDD" id="cd09917">
    <property type="entry name" value="F-box_SF"/>
    <property type="match status" value="1"/>
</dbReference>
<dbReference type="PANTHER" id="PTHR33110">
    <property type="entry name" value="F-BOX/KELCH-REPEAT PROTEIN-RELATED"/>
    <property type="match status" value="1"/>
</dbReference>
<dbReference type="AlphaFoldDB" id="A0A0Q3HQS7"/>
<dbReference type="Pfam" id="PF03478">
    <property type="entry name" value="Beta-prop_KIB1-4"/>
    <property type="match status" value="1"/>
</dbReference>
<evidence type="ECO:0000313" key="4">
    <source>
        <dbReference type="EnsemblPlants" id="KQJ95858"/>
    </source>
</evidence>
<dbReference type="PANTHER" id="PTHR33110:SF71">
    <property type="entry name" value="F-BOX_KELCH-REPEAT PROTEIN"/>
    <property type="match status" value="1"/>
</dbReference>
<dbReference type="InterPro" id="IPR001810">
    <property type="entry name" value="F-box_dom"/>
</dbReference>
<dbReference type="EnsemblPlants" id="KQJ95858">
    <property type="protein sequence ID" value="KQJ95858"/>
    <property type="gene ID" value="BRADI_3g19417v3"/>
</dbReference>